<keyword evidence="1" id="KW-1015">Disulfide bond</keyword>
<evidence type="ECO:0000313" key="5">
    <source>
        <dbReference type="EnsemblMetazoa" id="GAUT044918-PA"/>
    </source>
</evidence>
<keyword evidence="3" id="KW-0732">Signal</keyword>
<dbReference type="InterPro" id="IPR043504">
    <property type="entry name" value="Peptidase_S1_PA_chymotrypsin"/>
</dbReference>
<dbReference type="PANTHER" id="PTHR24256">
    <property type="entry name" value="TRYPTASE-RELATED"/>
    <property type="match status" value="1"/>
</dbReference>
<dbReference type="VEuPathDB" id="VectorBase:GAUT044918"/>
<dbReference type="SMART" id="SM00020">
    <property type="entry name" value="Tryp_SPc"/>
    <property type="match status" value="1"/>
</dbReference>
<dbReference type="Gene3D" id="2.40.10.10">
    <property type="entry name" value="Trypsin-like serine proteases"/>
    <property type="match status" value="1"/>
</dbReference>
<keyword evidence="6" id="KW-1185">Reference proteome</keyword>
<dbReference type="InterPro" id="IPR009003">
    <property type="entry name" value="Peptidase_S1_PA"/>
</dbReference>
<protein>
    <recommendedName>
        <fullName evidence="4">Peptidase S1 domain-containing protein</fullName>
    </recommendedName>
</protein>
<evidence type="ECO:0000256" key="3">
    <source>
        <dbReference type="SAM" id="SignalP"/>
    </source>
</evidence>
<organism evidence="5 6">
    <name type="scientific">Glossina austeni</name>
    <name type="common">Savannah tsetse fly</name>
    <dbReference type="NCBI Taxonomy" id="7395"/>
    <lineage>
        <taxon>Eukaryota</taxon>
        <taxon>Metazoa</taxon>
        <taxon>Ecdysozoa</taxon>
        <taxon>Arthropoda</taxon>
        <taxon>Hexapoda</taxon>
        <taxon>Insecta</taxon>
        <taxon>Pterygota</taxon>
        <taxon>Neoptera</taxon>
        <taxon>Endopterygota</taxon>
        <taxon>Diptera</taxon>
        <taxon>Brachycera</taxon>
        <taxon>Muscomorpha</taxon>
        <taxon>Hippoboscoidea</taxon>
        <taxon>Glossinidae</taxon>
        <taxon>Glossina</taxon>
    </lineage>
</organism>
<dbReference type="AlphaFoldDB" id="A0A1A9VR55"/>
<dbReference type="SUPFAM" id="SSF50494">
    <property type="entry name" value="Trypsin-like serine proteases"/>
    <property type="match status" value="1"/>
</dbReference>
<dbReference type="GO" id="GO:0006508">
    <property type="term" value="P:proteolysis"/>
    <property type="evidence" value="ECO:0007669"/>
    <property type="project" value="InterPro"/>
</dbReference>
<dbReference type="GO" id="GO:0004252">
    <property type="term" value="F:serine-type endopeptidase activity"/>
    <property type="evidence" value="ECO:0007669"/>
    <property type="project" value="InterPro"/>
</dbReference>
<feature type="chain" id="PRO_5008399628" description="Peptidase S1 domain-containing protein" evidence="3">
    <location>
        <begin position="20"/>
        <end position="313"/>
    </location>
</feature>
<evidence type="ECO:0000256" key="1">
    <source>
        <dbReference type="ARBA" id="ARBA00023157"/>
    </source>
</evidence>
<evidence type="ECO:0000259" key="4">
    <source>
        <dbReference type="PROSITE" id="PS50240"/>
    </source>
</evidence>
<dbReference type="Proteomes" id="UP000078200">
    <property type="component" value="Unassembled WGS sequence"/>
</dbReference>
<feature type="domain" description="Peptidase S1" evidence="4">
    <location>
        <begin position="26"/>
        <end position="268"/>
    </location>
</feature>
<dbReference type="PROSITE" id="PS50240">
    <property type="entry name" value="TRYPSIN_DOM"/>
    <property type="match status" value="1"/>
</dbReference>
<evidence type="ECO:0000313" key="6">
    <source>
        <dbReference type="Proteomes" id="UP000078200"/>
    </source>
</evidence>
<name>A0A1A9VR55_GLOAU</name>
<dbReference type="InterPro" id="IPR051487">
    <property type="entry name" value="Ser/Thr_Proteases_Immune/Dev"/>
</dbReference>
<reference evidence="5" key="1">
    <citation type="submission" date="2020-05" db="UniProtKB">
        <authorList>
            <consortium name="EnsemblMetazoa"/>
        </authorList>
    </citation>
    <scope>IDENTIFICATION</scope>
    <source>
        <strain evidence="5">TTRI</strain>
    </source>
</reference>
<comment type="similarity">
    <text evidence="2">Belongs to the peptidase S1 family. CLIP subfamily.</text>
</comment>
<dbReference type="STRING" id="7395.A0A1A9VR55"/>
<accession>A0A1A9VR55</accession>
<evidence type="ECO:0000256" key="2">
    <source>
        <dbReference type="ARBA" id="ARBA00024195"/>
    </source>
</evidence>
<dbReference type="EnsemblMetazoa" id="GAUT044918-RA">
    <property type="protein sequence ID" value="GAUT044918-PA"/>
    <property type="gene ID" value="GAUT044918"/>
</dbReference>
<dbReference type="InterPro" id="IPR001254">
    <property type="entry name" value="Trypsin_dom"/>
</dbReference>
<feature type="signal peptide" evidence="3">
    <location>
        <begin position="1"/>
        <end position="19"/>
    </location>
</feature>
<sequence>MSAFSRLFLHFFLLSIGFSLNLLRLNVKGDDVSSRVFEHMVYVEIAKNEEQRDYFVGCILTENMILVSSNYEIYRSGEHLSLDQYVLIGTQNHREKANTTEIIGVKRLITYATPTFDDKQDKVELPSDVIPEIALIVLKSDITMKLQNVSVMPLPRFPFATDYTECVAVSWGNNIDQSSEYDEVQEYVVNIADQNTCSPAFDSVHYRFCVEFNEQCHIAPGSPIVCDGELLGLVTDEPNCRPSSMTGVNLRSCDNIHYHLDWIYSNIEDPLPPAQSSSCALQLHIMIAILKSYLLLLLLSSSKQKMVGFNFLS</sequence>
<proteinExistence type="inferred from homology"/>